<dbReference type="eggNOG" id="ENOG502QPW2">
    <property type="taxonomic scope" value="Eukaryota"/>
</dbReference>
<proteinExistence type="predicted"/>
<keyword evidence="3" id="KW-0240">DNA-directed RNA polymerase</keyword>
<feature type="region of interest" description="Disordered" evidence="2">
    <location>
        <begin position="88"/>
        <end position="124"/>
    </location>
</feature>
<feature type="compositionally biased region" description="Low complexity" evidence="2">
    <location>
        <begin position="163"/>
        <end position="175"/>
    </location>
</feature>
<feature type="compositionally biased region" description="Basic and acidic residues" evidence="2">
    <location>
        <begin position="1320"/>
        <end position="1332"/>
    </location>
</feature>
<sequence length="1341" mass="157717">MSIFLAYRSFYKNSLIRQFDKYLQNSHYIMYFRQFIRQKLQENQRKQQLQTIQPQHLTQYQVFDYSKTPQERYEANSLGNNNLQAGSFSAKYNQVPPNSIDNIKNNLQRYRPPSNNSTQQKLHSSINEDMYPSKLQQPIQQQSEDSNYRVLNEPLQQDLKKYNSSQQQNSSFNSNGRRTPATNSSQGKYNMNDSENYQEPLQNQKKLMNYLDKQFNNSNHTTQVGLKGSEQIGGYKSNSQHSNYQKYQNLQLNNSGNNDQYFLDSTQQYLNNNHDIQNIQNQNQQSSFTSYGGSNKGIKYLNNSYQDMIDEVEMNAQNVTQQQKAKTNQYYDYNTYANRDSLSMKAIDNPLVAIPQSINYSKGSPQGRDIENKYVSASSQRRISSQNSYNRNKGSNQKHFEGSRVNKYIHETEGSPGRPKMPPLPHQNKKRDGFNDYLKEVKAPQQIISNYSPSSSKANNNFPEANSTMPSNYQIQQYTDYNNFLESNIDNSKKNDLSLLNASSPEINQIQPDLNIEFQIIKSRLQEVEKKNESIMNQLIQISPNIIDPNNTSLSIPPQGKQVNSTKRYQSSSPEQRYQKARKDQNNQLNLQPFQEKQSIMPHSSQVNKVPFGQRSSSQNNSSIKREQVIPEFYINSDMRVKAVDLPSNKKMKNAALNRSLEEDLYIRNFSSNKKDLEDLSLRFDKDGLQNYMINENRMLKQENEYLKLKIERCEKEIKEKKRIVEDNDAYYKKLFEEKVEGIQVLREENKQLQLQIHNLELKSYDKKKNLQKLYRIITEKDDENKKLKYQLQQKEQIDRESLNQAIQSIEEQLNQKMQLFIEDLAYKERIIENLQDQIQVLQNIIQNEKMRGEQINNVFQNQQETEQPISDKLIELRQKREDLLSILQNNNNYDQYGNENEQQQNLNDIKELLGFIDQEIENEIQFLNNINQQQKQEVDNQNDQQVFAQDIPTSLKEQLQKEIQQLKDQSILELQQYNEEVIQQLKNILNEEELDNIDDGFERIQIKLQHARQELDQEQANKIIELEKKLLIKQDETGRLESQIKELQQLVKKQNKQNSSPKIQNQQQDSRNYTVSAAVETEEDQKLINSLQNQIQKLKQEIQKANTDFNIIKDDNKSFVSQIEILKKQNQLLETQNQNVQKNIQTLEQTIKTLNEQNKSLQKEKESISKNLQQKTQNLAKSEDQVAQFKNENKLYQEKCGILEKRIKELEETKKKSSTPSAGTSPNSKGKNQNTQQQQQQLQQYIKDCEQLKQLLIEYEQKFLEKEEDKSKLLAEIEDLKSKLEEAVTIIKQQEEENEKLKEEIEQNLKRVKDLEKEKEDIANEQQDKIELYQNSLSEN</sequence>
<feature type="compositionally biased region" description="Polar residues" evidence="2">
    <location>
        <begin position="1060"/>
        <end position="1074"/>
    </location>
</feature>
<feature type="region of interest" description="Disordered" evidence="2">
    <location>
        <begin position="547"/>
        <end position="584"/>
    </location>
</feature>
<dbReference type="EMBL" id="GG662712">
    <property type="protein sequence ID" value="EAR94460.2"/>
    <property type="molecule type" value="Genomic_DNA"/>
</dbReference>
<evidence type="ECO:0000256" key="1">
    <source>
        <dbReference type="SAM" id="Coils"/>
    </source>
</evidence>
<dbReference type="KEGG" id="tet:TTHERM_00047130"/>
<evidence type="ECO:0000313" key="3">
    <source>
        <dbReference type="EMBL" id="EAR94460.2"/>
    </source>
</evidence>
<feature type="region of interest" description="Disordered" evidence="2">
    <location>
        <begin position="1212"/>
        <end position="1240"/>
    </location>
</feature>
<feature type="region of interest" description="Disordered" evidence="2">
    <location>
        <begin position="1052"/>
        <end position="1074"/>
    </location>
</feature>
<dbReference type="InParanoid" id="Q23DH8"/>
<feature type="region of interest" description="Disordered" evidence="2">
    <location>
        <begin position="375"/>
        <end position="400"/>
    </location>
</feature>
<keyword evidence="3" id="KW-0804">Transcription</keyword>
<dbReference type="GO" id="GO:0000428">
    <property type="term" value="C:DNA-directed RNA polymerase complex"/>
    <property type="evidence" value="ECO:0007669"/>
    <property type="project" value="UniProtKB-KW"/>
</dbReference>
<organism evidence="3 4">
    <name type="scientific">Tetrahymena thermophila (strain SB210)</name>
    <dbReference type="NCBI Taxonomy" id="312017"/>
    <lineage>
        <taxon>Eukaryota</taxon>
        <taxon>Sar</taxon>
        <taxon>Alveolata</taxon>
        <taxon>Ciliophora</taxon>
        <taxon>Intramacronucleata</taxon>
        <taxon>Oligohymenophorea</taxon>
        <taxon>Hymenostomatida</taxon>
        <taxon>Tetrahymenina</taxon>
        <taxon>Tetrahymenidae</taxon>
        <taxon>Tetrahymena</taxon>
    </lineage>
</organism>
<name>Q23DH8_TETTS</name>
<dbReference type="HOGENOM" id="CLU_223781_0_0_1"/>
<keyword evidence="4" id="KW-1185">Reference proteome</keyword>
<feature type="compositionally biased region" description="Polar residues" evidence="2">
    <location>
        <begin position="375"/>
        <end position="397"/>
    </location>
</feature>
<feature type="compositionally biased region" description="Polar residues" evidence="2">
    <location>
        <begin position="176"/>
        <end position="195"/>
    </location>
</feature>
<feature type="coiled-coil region" evidence="1">
    <location>
        <begin position="697"/>
        <end position="852"/>
    </location>
</feature>
<keyword evidence="1" id="KW-0175">Coiled coil</keyword>
<protein>
    <submittedName>
        <fullName evidence="3">DNA-directed RNA polymerase, omega subunit family protein</fullName>
    </submittedName>
</protein>
<evidence type="ECO:0000256" key="2">
    <source>
        <dbReference type="SAM" id="MobiDB-lite"/>
    </source>
</evidence>
<feature type="region of interest" description="Disordered" evidence="2">
    <location>
        <begin position="597"/>
        <end position="624"/>
    </location>
</feature>
<gene>
    <name evidence="3" type="ORF">TTHERM_00047130</name>
</gene>
<evidence type="ECO:0000313" key="4">
    <source>
        <dbReference type="Proteomes" id="UP000009168"/>
    </source>
</evidence>
<dbReference type="Proteomes" id="UP000009168">
    <property type="component" value="Unassembled WGS sequence"/>
</dbReference>
<dbReference type="GeneID" id="7844998"/>
<feature type="region of interest" description="Disordered" evidence="2">
    <location>
        <begin position="161"/>
        <end position="195"/>
    </location>
</feature>
<dbReference type="RefSeq" id="XP_001014708.2">
    <property type="nucleotide sequence ID" value="XM_001014708.3"/>
</dbReference>
<feature type="compositionally biased region" description="Polar residues" evidence="2">
    <location>
        <begin position="547"/>
        <end position="576"/>
    </location>
</feature>
<feature type="coiled-coil region" evidence="1">
    <location>
        <begin position="302"/>
        <end position="329"/>
    </location>
</feature>
<reference evidence="4" key="1">
    <citation type="journal article" date="2006" name="PLoS Biol.">
        <title>Macronuclear genome sequence of the ciliate Tetrahymena thermophila, a model eukaryote.</title>
        <authorList>
            <person name="Eisen J.A."/>
            <person name="Coyne R.S."/>
            <person name="Wu M."/>
            <person name="Wu D."/>
            <person name="Thiagarajan M."/>
            <person name="Wortman J.R."/>
            <person name="Badger J.H."/>
            <person name="Ren Q."/>
            <person name="Amedeo P."/>
            <person name="Jones K.M."/>
            <person name="Tallon L.J."/>
            <person name="Delcher A.L."/>
            <person name="Salzberg S.L."/>
            <person name="Silva J.C."/>
            <person name="Haas B.J."/>
            <person name="Majoros W.H."/>
            <person name="Farzad M."/>
            <person name="Carlton J.M."/>
            <person name="Smith R.K. Jr."/>
            <person name="Garg J."/>
            <person name="Pearlman R.E."/>
            <person name="Karrer K.M."/>
            <person name="Sun L."/>
            <person name="Manning G."/>
            <person name="Elde N.C."/>
            <person name="Turkewitz A.P."/>
            <person name="Asai D.J."/>
            <person name="Wilkes D.E."/>
            <person name="Wang Y."/>
            <person name="Cai H."/>
            <person name="Collins K."/>
            <person name="Stewart B.A."/>
            <person name="Lee S.R."/>
            <person name="Wilamowska K."/>
            <person name="Weinberg Z."/>
            <person name="Ruzzo W.L."/>
            <person name="Wloga D."/>
            <person name="Gaertig J."/>
            <person name="Frankel J."/>
            <person name="Tsao C.-C."/>
            <person name="Gorovsky M.A."/>
            <person name="Keeling P.J."/>
            <person name="Waller R.F."/>
            <person name="Patron N.J."/>
            <person name="Cherry J.M."/>
            <person name="Stover N.A."/>
            <person name="Krieger C.J."/>
            <person name="del Toro C."/>
            <person name="Ryder H.F."/>
            <person name="Williamson S.C."/>
            <person name="Barbeau R.A."/>
            <person name="Hamilton E.P."/>
            <person name="Orias E."/>
        </authorList>
    </citation>
    <scope>NUCLEOTIDE SEQUENCE [LARGE SCALE GENOMIC DNA]</scope>
    <source>
        <strain evidence="4">SB210</strain>
    </source>
</reference>
<feature type="compositionally biased region" description="Polar residues" evidence="2">
    <location>
        <begin position="1221"/>
        <end position="1232"/>
    </location>
</feature>
<feature type="compositionally biased region" description="Polar residues" evidence="2">
    <location>
        <begin position="597"/>
        <end position="623"/>
    </location>
</feature>
<accession>Q23DH8</accession>
<feature type="region of interest" description="Disordered" evidence="2">
    <location>
        <begin position="1320"/>
        <end position="1341"/>
    </location>
</feature>